<protein>
    <recommendedName>
        <fullName evidence="2">RNase MRP protein 1 RNA binding domain-containing protein</fullName>
    </recommendedName>
</protein>
<dbReference type="EMBL" id="MDYO01000091">
    <property type="protein sequence ID" value="OQD86016.1"/>
    <property type="molecule type" value="Genomic_DNA"/>
</dbReference>
<dbReference type="Pfam" id="PF20945">
    <property type="entry name" value="RMP1"/>
    <property type="match status" value="2"/>
</dbReference>
<evidence type="ECO:0000313" key="4">
    <source>
        <dbReference type="Proteomes" id="UP000191612"/>
    </source>
</evidence>
<dbReference type="GO" id="GO:0000466">
    <property type="term" value="P:maturation of 5.8S rRNA from tricistronic rRNA transcript (SSU-rRNA, 5.8S rRNA, LSU-rRNA)"/>
    <property type="evidence" value="ECO:0007669"/>
    <property type="project" value="TreeGrafter"/>
</dbReference>
<dbReference type="GO" id="GO:0042134">
    <property type="term" value="F:rRNA primary transcript binding"/>
    <property type="evidence" value="ECO:0007669"/>
    <property type="project" value="InterPro"/>
</dbReference>
<proteinExistence type="predicted"/>
<dbReference type="PANTHER" id="PTHR37792">
    <property type="entry name" value="RIBONUCLEASE MRP PROTEIN SUBUNIT RMP1"/>
    <property type="match status" value="1"/>
</dbReference>
<dbReference type="InterPro" id="IPR047205">
    <property type="entry name" value="RMP1"/>
</dbReference>
<evidence type="ECO:0000313" key="3">
    <source>
        <dbReference type="EMBL" id="OQD86016.1"/>
    </source>
</evidence>
<sequence>MDKEILAVHSTLHLIFHRNKNQHRRTKWWKWLSILKRATLDFARSGGKSHLATVIPRCYIAFSTVIADNQFSTLGIVLLAALARLSKITGISHQLKMQPVSEPKIIPVAKEDLGERIRRIDTVPLAPVKISQSDSKASKVSMVSKAAKEKPTEKPKDVSKPTKKKKKKNAIDDLFSGLF</sequence>
<dbReference type="STRING" id="60172.A0A1V6QAY9"/>
<accession>A0A1V6QAY9</accession>
<organism evidence="3 4">
    <name type="scientific">Penicillium solitum</name>
    <dbReference type="NCBI Taxonomy" id="60172"/>
    <lineage>
        <taxon>Eukaryota</taxon>
        <taxon>Fungi</taxon>
        <taxon>Dikarya</taxon>
        <taxon>Ascomycota</taxon>
        <taxon>Pezizomycotina</taxon>
        <taxon>Eurotiomycetes</taxon>
        <taxon>Eurotiomycetidae</taxon>
        <taxon>Eurotiales</taxon>
        <taxon>Aspergillaceae</taxon>
        <taxon>Penicillium</taxon>
    </lineage>
</organism>
<dbReference type="Proteomes" id="UP000191612">
    <property type="component" value="Unassembled WGS sequence"/>
</dbReference>
<feature type="domain" description="RNase MRP protein 1 RNA binding" evidence="2">
    <location>
        <begin position="51"/>
        <end position="84"/>
    </location>
</feature>
<feature type="region of interest" description="Disordered" evidence="1">
    <location>
        <begin position="132"/>
        <end position="168"/>
    </location>
</feature>
<dbReference type="GO" id="GO:0000172">
    <property type="term" value="C:ribonuclease MRP complex"/>
    <property type="evidence" value="ECO:0007669"/>
    <property type="project" value="InterPro"/>
</dbReference>
<comment type="caution">
    <text evidence="3">The sequence shown here is derived from an EMBL/GenBank/DDBJ whole genome shotgun (WGS) entry which is preliminary data.</text>
</comment>
<dbReference type="OrthoDB" id="5414547at2759"/>
<name>A0A1V6QAY9_9EURO</name>
<evidence type="ECO:0000259" key="2">
    <source>
        <dbReference type="Pfam" id="PF20945"/>
    </source>
</evidence>
<keyword evidence="4" id="KW-1185">Reference proteome</keyword>
<gene>
    <name evidence="3" type="ORF">PENSOL_c091G05757</name>
</gene>
<dbReference type="GO" id="GO:0000294">
    <property type="term" value="P:nuclear-transcribed mRNA catabolic process, RNase MRP-dependent"/>
    <property type="evidence" value="ECO:0007669"/>
    <property type="project" value="TreeGrafter"/>
</dbReference>
<feature type="compositionally biased region" description="Basic and acidic residues" evidence="1">
    <location>
        <begin position="146"/>
        <end position="160"/>
    </location>
</feature>
<feature type="domain" description="RNase MRP protein 1 RNA binding" evidence="2">
    <location>
        <begin position="11"/>
        <end position="42"/>
    </location>
</feature>
<reference evidence="4" key="1">
    <citation type="journal article" date="2017" name="Nat. Microbiol.">
        <title>Global analysis of biosynthetic gene clusters reveals vast potential of secondary metabolite production in Penicillium species.</title>
        <authorList>
            <person name="Nielsen J.C."/>
            <person name="Grijseels S."/>
            <person name="Prigent S."/>
            <person name="Ji B."/>
            <person name="Dainat J."/>
            <person name="Nielsen K.F."/>
            <person name="Frisvad J.C."/>
            <person name="Workman M."/>
            <person name="Nielsen J."/>
        </authorList>
    </citation>
    <scope>NUCLEOTIDE SEQUENCE [LARGE SCALE GENOMIC DNA]</scope>
    <source>
        <strain evidence="4">IBT 29525</strain>
    </source>
</reference>
<dbReference type="CDD" id="cd22573">
    <property type="entry name" value="RMP1_RBD"/>
    <property type="match status" value="1"/>
</dbReference>
<feature type="compositionally biased region" description="Low complexity" evidence="1">
    <location>
        <begin position="133"/>
        <end position="145"/>
    </location>
</feature>
<evidence type="ECO:0000256" key="1">
    <source>
        <dbReference type="SAM" id="MobiDB-lite"/>
    </source>
</evidence>
<dbReference type="PANTHER" id="PTHR37792:SF1">
    <property type="entry name" value="RIBONUCLEASE MRP PROTEIN SUBUNIT RMP1"/>
    <property type="match status" value="1"/>
</dbReference>
<dbReference type="InterPro" id="IPR047204">
    <property type="entry name" value="RMP1_RBD"/>
</dbReference>
<dbReference type="AlphaFoldDB" id="A0A1V6QAY9"/>